<proteinExistence type="predicted"/>
<reference evidence="4 6" key="2">
    <citation type="submission" date="2019-03" db="EMBL/GenBank/DDBJ databases">
        <title>Genomic Encyclopedia of Type Strains, Phase IV (KMG-IV): sequencing the most valuable type-strain genomes for metagenomic binning, comparative biology and taxonomic classification.</title>
        <authorList>
            <person name="Goeker M."/>
        </authorList>
    </citation>
    <scope>NUCLEOTIDE SEQUENCE [LARGE SCALE GENOMIC DNA]</scope>
    <source>
        <strain evidence="4 6">DSM 3764</strain>
    </source>
</reference>
<dbReference type="AlphaFoldDB" id="A0A377QA97"/>
<feature type="signal peptide" evidence="1">
    <location>
        <begin position="1"/>
        <end position="31"/>
    </location>
</feature>
<dbReference type="Proteomes" id="UP000295794">
    <property type="component" value="Unassembled WGS sequence"/>
</dbReference>
<gene>
    <name evidence="4" type="ORF">EV682_102323</name>
    <name evidence="3" type="ORF">NCTC11159_01848</name>
</gene>
<dbReference type="EMBL" id="UGHR01000001">
    <property type="protein sequence ID" value="STQ90781.1"/>
    <property type="molecule type" value="Genomic_DNA"/>
</dbReference>
<evidence type="ECO:0000313" key="3">
    <source>
        <dbReference type="EMBL" id="STQ90781.1"/>
    </source>
</evidence>
<name>A0A377QA97_9NEIS</name>
<reference evidence="3 5" key="1">
    <citation type="submission" date="2018-06" db="EMBL/GenBank/DDBJ databases">
        <authorList>
            <consortium name="Pathogen Informatics"/>
            <person name="Doyle S."/>
        </authorList>
    </citation>
    <scope>NUCLEOTIDE SEQUENCE [LARGE SCALE GENOMIC DNA]</scope>
    <source>
        <strain evidence="3 5">NCTC11159</strain>
    </source>
</reference>
<protein>
    <submittedName>
        <fullName evidence="3 4">YHS domain</fullName>
    </submittedName>
</protein>
<keyword evidence="6" id="KW-1185">Reference proteome</keyword>
<dbReference type="Pfam" id="PF04945">
    <property type="entry name" value="YHS"/>
    <property type="match status" value="1"/>
</dbReference>
<evidence type="ECO:0000259" key="2">
    <source>
        <dbReference type="Pfam" id="PF04945"/>
    </source>
</evidence>
<feature type="chain" id="PRO_5016656463" evidence="1">
    <location>
        <begin position="32"/>
        <end position="167"/>
    </location>
</feature>
<evidence type="ECO:0000313" key="4">
    <source>
        <dbReference type="EMBL" id="TCU89411.1"/>
    </source>
</evidence>
<organism evidence="3 5">
    <name type="scientific">Iodobacter fluviatilis</name>
    <dbReference type="NCBI Taxonomy" id="537"/>
    <lineage>
        <taxon>Bacteria</taxon>
        <taxon>Pseudomonadati</taxon>
        <taxon>Pseudomonadota</taxon>
        <taxon>Betaproteobacteria</taxon>
        <taxon>Neisseriales</taxon>
        <taxon>Chitinibacteraceae</taxon>
        <taxon>Iodobacter</taxon>
    </lineage>
</organism>
<dbReference type="EMBL" id="SMBT01000002">
    <property type="protein sequence ID" value="TCU89411.1"/>
    <property type="molecule type" value="Genomic_DNA"/>
</dbReference>
<dbReference type="Proteomes" id="UP000255108">
    <property type="component" value="Unassembled WGS sequence"/>
</dbReference>
<feature type="domain" description="YHS" evidence="2">
    <location>
        <begin position="57"/>
        <end position="100"/>
    </location>
</feature>
<dbReference type="InterPro" id="IPR007029">
    <property type="entry name" value="YHS_dom"/>
</dbReference>
<dbReference type="NCBIfam" id="NF041384">
    <property type="entry name" value="YHS_seleno_dom"/>
    <property type="match status" value="1"/>
</dbReference>
<evidence type="ECO:0000313" key="6">
    <source>
        <dbReference type="Proteomes" id="UP000295794"/>
    </source>
</evidence>
<sequence>MSPFIFRRTFFASAMLASLIVGGLMPTSALAYDEASTAAINVDAKNVALKGFDPVAYFTVHSPTLGNAAYSANHNGVTYHFSSQENLAKFNANPAYYAPQFGGFCAMGVALDKKFDGDPEAWKIVEGKLYLNVTKQVQKKWLEDLPGNINKAYQEWPAIKDKAPKTL</sequence>
<dbReference type="RefSeq" id="WP_207916343.1">
    <property type="nucleotide sequence ID" value="NZ_CAWOLO010000002.1"/>
</dbReference>
<evidence type="ECO:0000313" key="5">
    <source>
        <dbReference type="Proteomes" id="UP000255108"/>
    </source>
</evidence>
<keyword evidence="1" id="KW-0732">Signal</keyword>
<accession>A0A377QA97</accession>
<evidence type="ECO:0000256" key="1">
    <source>
        <dbReference type="SAM" id="SignalP"/>
    </source>
</evidence>